<keyword evidence="1" id="KW-0067">ATP-binding</keyword>
<protein>
    <recommendedName>
        <fullName evidence="1">ATP-dependent DNA helicase</fullName>
        <ecNumber evidence="1">5.6.2.3</ecNumber>
    </recommendedName>
</protein>
<dbReference type="SUPFAM" id="SSF52540">
    <property type="entry name" value="P-loop containing nucleoside triphosphate hydrolases"/>
    <property type="match status" value="2"/>
</dbReference>
<dbReference type="EC" id="5.6.2.3" evidence="1"/>
<evidence type="ECO:0000259" key="2">
    <source>
        <dbReference type="Pfam" id="PF05970"/>
    </source>
</evidence>
<dbReference type="GO" id="GO:0006310">
    <property type="term" value="P:DNA recombination"/>
    <property type="evidence" value="ECO:0007669"/>
    <property type="project" value="UniProtKB-KW"/>
</dbReference>
<sequence>MLGTYQTYRDHFFSQYPDLYQSIINQNSEFITNQSTYALNQYDTIIETIIFSLQSILASNIIDIIKTQLNFLKILPCIIPANLIANLSSSQYHCYQTITNYLGKRDTSHYPYFFITGSAGNGKSFMIHAFLEYFQRIHRNYLLMASTGIAALNVDEQVWNTLSQKLSETIQLPQPNTTLNTTHIVGYRETAELINRIICASIPTHEDKILISESIDIVDGQIYSSNSRNCDFANNTNLTNTIRIQPEARVMFLNNSQYKHGIANGAIINTSFTKYTHNFYLNGSPASRTQYPIQNAFALTVHKTQGLTIPDVSLNLNNQIFEYGQAYVALSRCTKWEHVKIQSLDRNAFIINQSMINEYERLESKSRQPLPLNN</sequence>
<proteinExistence type="inferred from homology"/>
<keyword evidence="1" id="KW-0227">DNA damage</keyword>
<comment type="cofactor">
    <cofactor evidence="1">
        <name>Mg(2+)</name>
        <dbReference type="ChEBI" id="CHEBI:18420"/>
    </cofactor>
</comment>
<name>A0A9N9EGI6_9GLOM</name>
<dbReference type="EMBL" id="CAJVQA010008577">
    <property type="protein sequence ID" value="CAG8673997.1"/>
    <property type="molecule type" value="Genomic_DNA"/>
</dbReference>
<reference evidence="3" key="1">
    <citation type="submission" date="2021-06" db="EMBL/GenBank/DDBJ databases">
        <authorList>
            <person name="Kallberg Y."/>
            <person name="Tangrot J."/>
            <person name="Rosling A."/>
        </authorList>
    </citation>
    <scope>NUCLEOTIDE SEQUENCE</scope>
    <source>
        <strain evidence="3">FL966</strain>
    </source>
</reference>
<dbReference type="PANTHER" id="PTHR47642">
    <property type="entry name" value="ATP-DEPENDENT DNA HELICASE"/>
    <property type="match status" value="1"/>
</dbReference>
<accession>A0A9N9EGI6</accession>
<comment type="caution">
    <text evidence="3">The sequence shown here is derived from an EMBL/GenBank/DDBJ whole genome shotgun (WGS) entry which is preliminary data.</text>
</comment>
<evidence type="ECO:0000313" key="3">
    <source>
        <dbReference type="EMBL" id="CAG8673997.1"/>
    </source>
</evidence>
<dbReference type="Gene3D" id="2.30.30.940">
    <property type="match status" value="1"/>
</dbReference>
<dbReference type="InterPro" id="IPR010285">
    <property type="entry name" value="DNA_helicase_pif1-like_DEAD"/>
</dbReference>
<keyword evidence="1" id="KW-0347">Helicase</keyword>
<organism evidence="3 4">
    <name type="scientific">Cetraspora pellucida</name>
    <dbReference type="NCBI Taxonomy" id="1433469"/>
    <lineage>
        <taxon>Eukaryota</taxon>
        <taxon>Fungi</taxon>
        <taxon>Fungi incertae sedis</taxon>
        <taxon>Mucoromycota</taxon>
        <taxon>Glomeromycotina</taxon>
        <taxon>Glomeromycetes</taxon>
        <taxon>Diversisporales</taxon>
        <taxon>Gigasporaceae</taxon>
        <taxon>Cetraspora</taxon>
    </lineage>
</organism>
<dbReference type="GO" id="GO:0005524">
    <property type="term" value="F:ATP binding"/>
    <property type="evidence" value="ECO:0007669"/>
    <property type="project" value="UniProtKB-KW"/>
</dbReference>
<dbReference type="GO" id="GO:0000723">
    <property type="term" value="P:telomere maintenance"/>
    <property type="evidence" value="ECO:0007669"/>
    <property type="project" value="InterPro"/>
</dbReference>
<dbReference type="Gene3D" id="3.40.50.300">
    <property type="entry name" value="P-loop containing nucleotide triphosphate hydrolases"/>
    <property type="match status" value="2"/>
</dbReference>
<dbReference type="InterPro" id="IPR051055">
    <property type="entry name" value="PIF1_helicase"/>
</dbReference>
<evidence type="ECO:0000313" key="4">
    <source>
        <dbReference type="Proteomes" id="UP000789759"/>
    </source>
</evidence>
<keyword evidence="1" id="KW-0233">DNA recombination</keyword>
<feature type="domain" description="DNA helicase Pif1-like DEAD-box helicase" evidence="2">
    <location>
        <begin position="87"/>
        <end position="156"/>
    </location>
</feature>
<dbReference type="AlphaFoldDB" id="A0A9N9EGI6"/>
<dbReference type="InterPro" id="IPR027417">
    <property type="entry name" value="P-loop_NTPase"/>
</dbReference>
<keyword evidence="1" id="KW-0378">Hydrolase</keyword>
<gene>
    <name evidence="3" type="ORF">CPELLU_LOCUS10423</name>
</gene>
<dbReference type="GO" id="GO:0043139">
    <property type="term" value="F:5'-3' DNA helicase activity"/>
    <property type="evidence" value="ECO:0007669"/>
    <property type="project" value="UniProtKB-EC"/>
</dbReference>
<dbReference type="GO" id="GO:0006281">
    <property type="term" value="P:DNA repair"/>
    <property type="evidence" value="ECO:0007669"/>
    <property type="project" value="UniProtKB-KW"/>
</dbReference>
<dbReference type="Proteomes" id="UP000789759">
    <property type="component" value="Unassembled WGS sequence"/>
</dbReference>
<dbReference type="OrthoDB" id="2325450at2759"/>
<dbReference type="Pfam" id="PF05970">
    <property type="entry name" value="PIF1"/>
    <property type="match status" value="1"/>
</dbReference>
<evidence type="ECO:0000256" key="1">
    <source>
        <dbReference type="RuleBase" id="RU363044"/>
    </source>
</evidence>
<dbReference type="CDD" id="cd18809">
    <property type="entry name" value="SF1_C_RecD"/>
    <property type="match status" value="1"/>
</dbReference>
<keyword evidence="1" id="KW-0547">Nucleotide-binding</keyword>
<keyword evidence="1" id="KW-0234">DNA repair</keyword>
<comment type="similarity">
    <text evidence="1">Belongs to the helicase family.</text>
</comment>
<dbReference type="GO" id="GO:0016787">
    <property type="term" value="F:hydrolase activity"/>
    <property type="evidence" value="ECO:0007669"/>
    <property type="project" value="UniProtKB-KW"/>
</dbReference>
<comment type="catalytic activity">
    <reaction evidence="1">
        <text>ATP + H2O = ADP + phosphate + H(+)</text>
        <dbReference type="Rhea" id="RHEA:13065"/>
        <dbReference type="ChEBI" id="CHEBI:15377"/>
        <dbReference type="ChEBI" id="CHEBI:15378"/>
        <dbReference type="ChEBI" id="CHEBI:30616"/>
        <dbReference type="ChEBI" id="CHEBI:43474"/>
        <dbReference type="ChEBI" id="CHEBI:456216"/>
        <dbReference type="EC" id="5.6.2.3"/>
    </reaction>
</comment>
<keyword evidence="4" id="KW-1185">Reference proteome</keyword>